<feature type="compositionally biased region" description="Polar residues" evidence="1">
    <location>
        <begin position="560"/>
        <end position="570"/>
    </location>
</feature>
<dbReference type="Pfam" id="PF07698">
    <property type="entry name" value="7TM-7TMR_HD"/>
    <property type="match status" value="1"/>
</dbReference>
<proteinExistence type="predicted"/>
<feature type="compositionally biased region" description="Basic and acidic residues" evidence="1">
    <location>
        <begin position="540"/>
        <end position="551"/>
    </location>
</feature>
<dbReference type="PROSITE" id="PS51831">
    <property type="entry name" value="HD"/>
    <property type="match status" value="1"/>
</dbReference>
<feature type="compositionally biased region" description="Basic and acidic residues" evidence="1">
    <location>
        <begin position="571"/>
        <end position="600"/>
    </location>
</feature>
<feature type="transmembrane region" description="Helical" evidence="2">
    <location>
        <begin position="253"/>
        <end position="273"/>
    </location>
</feature>
<dbReference type="InterPro" id="IPR052722">
    <property type="entry name" value="PgpH_phosphodiesterase"/>
</dbReference>
<evidence type="ECO:0000313" key="5">
    <source>
        <dbReference type="Proteomes" id="UP000006852"/>
    </source>
</evidence>
<name>F2NSC6_TRES6</name>
<feature type="domain" description="HD" evidence="3">
    <location>
        <begin position="339"/>
        <end position="481"/>
    </location>
</feature>
<dbReference type="SMART" id="SM00471">
    <property type="entry name" value="HDc"/>
    <property type="match status" value="1"/>
</dbReference>
<feature type="transmembrane region" description="Helical" evidence="2">
    <location>
        <begin position="285"/>
        <end position="310"/>
    </location>
</feature>
<dbReference type="InterPro" id="IPR003607">
    <property type="entry name" value="HD/PDEase_dom"/>
</dbReference>
<feature type="region of interest" description="Disordered" evidence="1">
    <location>
        <begin position="539"/>
        <end position="600"/>
    </location>
</feature>
<keyword evidence="4" id="KW-0675">Receptor</keyword>
<sequence length="600" mass="66960">MKKDENTQTFFSVLTGAFSKYLKKNYPMVVLTLVTFLITVALVFVKISTSSTVSSFNINDYEIGQISDVTIKAVKSLPSDYENPVEVLAGEKVIRKGFPITEEGYAKLKKMSESAVYVDYRAFANSVIYHILMCALFFVCCSKIYFKAKMIEFKELVTECCFYIIIFSSVIFGSKSIYFASPYAICAVIPSSVCVFLVAILFGQLNAVFFSLIISLSVLNASSYQIVPFLFVLSTSFASARLVRKINRRTDMVLVSVLQSLLNVVFLMIFKIIFSDSLYDGLGAIVGVALNGFFSGILCLGLLTPLELLLNSASLFRLMDLSDLNNPTMKKMLVTASGTYNHSLMVASLAEAACNEVGANPLLARVGAYYHDIGKLDNPEYFVENQTAGENIHTEINPSLSVSIIRSHVKRGVEKARALRLPKHIIDIISEHHGNQVIAYFYNEAKAIDPDANPEDYSYTGNPPTTRESAIVMLADTVEAACRSLEKPSVPRLEKFITTLIYGKIEHKQLENCNLTFRDITKIHDAFVQILAGYYHSRTKYPDQKDPDTNEVHQIPLPPQTQVQHQGNSDSAEKDKSVKEEKNSKKSLKDKAEKIIKEKK</sequence>
<gene>
    <name evidence="4" type="ordered locus">Tresu_1665</name>
</gene>
<keyword evidence="5" id="KW-1185">Reference proteome</keyword>
<dbReference type="InterPro" id="IPR006674">
    <property type="entry name" value="HD_domain"/>
</dbReference>
<dbReference type="PANTHER" id="PTHR36442">
    <property type="entry name" value="CYCLIC-DI-AMP PHOSPHODIESTERASE PGPH"/>
    <property type="match status" value="1"/>
</dbReference>
<dbReference type="SUPFAM" id="SSF109604">
    <property type="entry name" value="HD-domain/PDEase-like"/>
    <property type="match status" value="1"/>
</dbReference>
<dbReference type="Proteomes" id="UP000006852">
    <property type="component" value="Chromosome"/>
</dbReference>
<dbReference type="Gene3D" id="1.10.3210.10">
    <property type="entry name" value="Hypothetical protein af1432"/>
    <property type="match status" value="1"/>
</dbReference>
<evidence type="ECO:0000313" key="4">
    <source>
        <dbReference type="EMBL" id="AEB14562.1"/>
    </source>
</evidence>
<dbReference type="eggNOG" id="COG1480">
    <property type="taxonomic scope" value="Bacteria"/>
</dbReference>
<feature type="transmembrane region" description="Helical" evidence="2">
    <location>
        <begin position="28"/>
        <end position="47"/>
    </location>
</feature>
<reference evidence="5" key="2">
    <citation type="submission" date="2011-04" db="EMBL/GenBank/DDBJ databases">
        <title>The complete genome of chromosome of Treponema succinifaciens DSM 2489.</title>
        <authorList>
            <person name="Lucas S."/>
            <person name="Copeland A."/>
            <person name="Lapidus A."/>
            <person name="Bruce D."/>
            <person name="Goodwin L."/>
            <person name="Pitluck S."/>
            <person name="Peters L."/>
            <person name="Kyrpides N."/>
            <person name="Mavromatis K."/>
            <person name="Ivanova N."/>
            <person name="Ovchinnikova G."/>
            <person name="Teshima H."/>
            <person name="Detter J.C."/>
            <person name="Tapia R."/>
            <person name="Han C."/>
            <person name="Land M."/>
            <person name="Hauser L."/>
            <person name="Markowitz V."/>
            <person name="Cheng J.-F."/>
            <person name="Hugenholtz P."/>
            <person name="Woyke T."/>
            <person name="Wu D."/>
            <person name="Gronow S."/>
            <person name="Wellnitz S."/>
            <person name="Brambilla E."/>
            <person name="Klenk H.-P."/>
            <person name="Eisen J.A."/>
        </authorList>
    </citation>
    <scope>NUCLEOTIDE SEQUENCE [LARGE SCALE GENOMIC DNA]</scope>
    <source>
        <strain evidence="5">ATCC 33096 / DSM 2489 / 6091</strain>
    </source>
</reference>
<dbReference type="STRING" id="869209.Tresu_1665"/>
<dbReference type="NCBIfam" id="TIGR00277">
    <property type="entry name" value="HDIG"/>
    <property type="match status" value="1"/>
</dbReference>
<protein>
    <submittedName>
        <fullName evidence="4">7TM receptor with intracellular metal dependent phosphohydrolase</fullName>
    </submittedName>
</protein>
<dbReference type="KEGG" id="tsu:Tresu_1665"/>
<accession>F2NSC6</accession>
<reference evidence="4 5" key="1">
    <citation type="journal article" date="2011" name="Stand. Genomic Sci.">
        <title>Complete genome sequence of Treponema succinifaciens type strain (6091).</title>
        <authorList>
            <person name="Han C."/>
            <person name="Gronow S."/>
            <person name="Teshima H."/>
            <person name="Lapidus A."/>
            <person name="Nolan M."/>
            <person name="Lucas S."/>
            <person name="Hammon N."/>
            <person name="Deshpande S."/>
            <person name="Cheng J.F."/>
            <person name="Zeytun A."/>
            <person name="Tapia R."/>
            <person name="Goodwin L."/>
            <person name="Pitluck S."/>
            <person name="Liolios K."/>
            <person name="Pagani I."/>
            <person name="Ivanova N."/>
            <person name="Mavromatis K."/>
            <person name="Mikhailova N."/>
            <person name="Huntemann M."/>
            <person name="Pati A."/>
            <person name="Chen A."/>
            <person name="Palaniappan K."/>
            <person name="Land M."/>
            <person name="Hauser L."/>
            <person name="Brambilla E.M."/>
            <person name="Rohde M."/>
            <person name="Goker M."/>
            <person name="Woyke T."/>
            <person name="Bristow J."/>
            <person name="Eisen J.A."/>
            <person name="Markowitz V."/>
            <person name="Hugenholtz P."/>
            <person name="Kyrpides N.C."/>
            <person name="Klenk H.P."/>
            <person name="Detter J.C."/>
        </authorList>
    </citation>
    <scope>NUCLEOTIDE SEQUENCE [LARGE SCALE GENOMIC DNA]</scope>
    <source>
        <strain evidence="5">ATCC 33096 / DSM 2489 / 6091</strain>
    </source>
</reference>
<evidence type="ECO:0000256" key="2">
    <source>
        <dbReference type="SAM" id="Phobius"/>
    </source>
</evidence>
<dbReference type="CDD" id="cd00077">
    <property type="entry name" value="HDc"/>
    <property type="match status" value="1"/>
</dbReference>
<evidence type="ECO:0000256" key="1">
    <source>
        <dbReference type="SAM" id="MobiDB-lite"/>
    </source>
</evidence>
<keyword evidence="2" id="KW-1133">Transmembrane helix</keyword>
<dbReference type="InterPro" id="IPR006675">
    <property type="entry name" value="HDIG_dom"/>
</dbReference>
<feature type="transmembrane region" description="Helical" evidence="2">
    <location>
        <begin position="208"/>
        <end position="233"/>
    </location>
</feature>
<keyword evidence="2" id="KW-0812">Transmembrane</keyword>
<dbReference type="EMBL" id="CP002631">
    <property type="protein sequence ID" value="AEB14562.1"/>
    <property type="molecule type" value="Genomic_DNA"/>
</dbReference>
<dbReference type="PANTHER" id="PTHR36442:SF1">
    <property type="entry name" value="CYCLIC-DI-AMP PHOSPHODIESTERASE PGPH"/>
    <property type="match status" value="1"/>
</dbReference>
<evidence type="ECO:0000259" key="3">
    <source>
        <dbReference type="PROSITE" id="PS51831"/>
    </source>
</evidence>
<keyword evidence="2" id="KW-0472">Membrane</keyword>
<dbReference type="AlphaFoldDB" id="F2NSC6"/>
<dbReference type="InterPro" id="IPR011621">
    <property type="entry name" value="Metal-dep_PHydrolase_7TM_intra"/>
</dbReference>
<dbReference type="Pfam" id="PF01966">
    <property type="entry name" value="HD"/>
    <property type="match status" value="1"/>
</dbReference>
<feature type="transmembrane region" description="Helical" evidence="2">
    <location>
        <begin position="127"/>
        <end position="146"/>
    </location>
</feature>
<dbReference type="HOGENOM" id="CLU_015767_4_0_12"/>
<organism evidence="4 5">
    <name type="scientific">Treponema succinifaciens (strain ATCC 33096 / DSM 2489 / 6091)</name>
    <dbReference type="NCBI Taxonomy" id="869209"/>
    <lineage>
        <taxon>Bacteria</taxon>
        <taxon>Pseudomonadati</taxon>
        <taxon>Spirochaetota</taxon>
        <taxon>Spirochaetia</taxon>
        <taxon>Spirochaetales</taxon>
        <taxon>Treponemataceae</taxon>
        <taxon>Treponema</taxon>
    </lineage>
</organism>